<dbReference type="InParanoid" id="A0A059CK52"/>
<dbReference type="Gramene" id="KCW78531">
    <property type="protein sequence ID" value="KCW78531"/>
    <property type="gene ID" value="EUGRSUZ_D026541"/>
</dbReference>
<dbReference type="AlphaFoldDB" id="A0A059CK52"/>
<reference evidence="1" key="1">
    <citation type="submission" date="2013-07" db="EMBL/GenBank/DDBJ databases">
        <title>The genome of Eucalyptus grandis.</title>
        <authorList>
            <person name="Schmutz J."/>
            <person name="Hayes R."/>
            <person name="Myburg A."/>
            <person name="Tuskan G."/>
            <person name="Grattapaglia D."/>
            <person name="Rokhsar D.S."/>
        </authorList>
    </citation>
    <scope>NUCLEOTIDE SEQUENCE</scope>
    <source>
        <tissue evidence="1">Leaf extractions</tissue>
    </source>
</reference>
<evidence type="ECO:0000313" key="1">
    <source>
        <dbReference type="EMBL" id="KCW78531.1"/>
    </source>
</evidence>
<sequence length="32" mass="3886">NTTNERERERERCNMSVVLKKNPMLDNCYNVE</sequence>
<accession>A0A059CK52</accession>
<feature type="non-terminal residue" evidence="1">
    <location>
        <position position="1"/>
    </location>
</feature>
<protein>
    <submittedName>
        <fullName evidence="1">Uncharacterized protein</fullName>
    </submittedName>
</protein>
<dbReference type="EMBL" id="KK198756">
    <property type="protein sequence ID" value="KCW78531.1"/>
    <property type="molecule type" value="Genomic_DNA"/>
</dbReference>
<organism evidence="1">
    <name type="scientific">Eucalyptus grandis</name>
    <name type="common">Flooded gum</name>
    <dbReference type="NCBI Taxonomy" id="71139"/>
    <lineage>
        <taxon>Eukaryota</taxon>
        <taxon>Viridiplantae</taxon>
        <taxon>Streptophyta</taxon>
        <taxon>Embryophyta</taxon>
        <taxon>Tracheophyta</taxon>
        <taxon>Spermatophyta</taxon>
        <taxon>Magnoliopsida</taxon>
        <taxon>eudicotyledons</taxon>
        <taxon>Gunneridae</taxon>
        <taxon>Pentapetalae</taxon>
        <taxon>rosids</taxon>
        <taxon>malvids</taxon>
        <taxon>Myrtales</taxon>
        <taxon>Myrtaceae</taxon>
        <taxon>Myrtoideae</taxon>
        <taxon>Eucalypteae</taxon>
        <taxon>Eucalyptus</taxon>
    </lineage>
</organism>
<name>A0A059CK52_EUCGR</name>
<proteinExistence type="predicted"/>
<gene>
    <name evidence="1" type="ORF">EUGRSUZ_D026541</name>
</gene>